<proteinExistence type="inferred from homology"/>
<feature type="short sequence motif" description="'KMSKS' region" evidence="13">
    <location>
        <begin position="264"/>
        <end position="268"/>
    </location>
</feature>
<keyword evidence="5 13" id="KW-0436">Ligase</keyword>
<comment type="similarity">
    <text evidence="2 13">Belongs to the class-I aminoacyl-tRNA synthetase family.</text>
</comment>
<keyword evidence="8 13" id="KW-0862">Zinc</keyword>
<evidence type="ECO:0000256" key="4">
    <source>
        <dbReference type="ARBA" id="ARBA00022490"/>
    </source>
</evidence>
<dbReference type="RefSeq" id="WP_154459040.1">
    <property type="nucleotide sequence ID" value="NZ_VUMM01000001.1"/>
</dbReference>
<evidence type="ECO:0000256" key="2">
    <source>
        <dbReference type="ARBA" id="ARBA00005594"/>
    </source>
</evidence>
<dbReference type="Gene3D" id="1.20.120.1910">
    <property type="entry name" value="Cysteine-tRNA ligase, C-terminal anti-codon recognition domain"/>
    <property type="match status" value="1"/>
</dbReference>
<dbReference type="InterPro" id="IPR024909">
    <property type="entry name" value="Cys-tRNA/MSH_ligase"/>
</dbReference>
<feature type="binding site" evidence="13">
    <location>
        <position position="206"/>
    </location>
    <ligand>
        <name>Zn(2+)</name>
        <dbReference type="ChEBI" id="CHEBI:29105"/>
    </ligand>
</feature>
<feature type="binding site" evidence="13">
    <location>
        <position position="232"/>
    </location>
    <ligand>
        <name>Zn(2+)</name>
        <dbReference type="ChEBI" id="CHEBI:29105"/>
    </ligand>
</feature>
<dbReference type="EMBL" id="VUMM01000001">
    <property type="protein sequence ID" value="MSS00565.1"/>
    <property type="molecule type" value="Genomic_DNA"/>
</dbReference>
<accession>A0A7X2N150</accession>
<dbReference type="HAMAP" id="MF_00041">
    <property type="entry name" value="Cys_tRNA_synth"/>
    <property type="match status" value="1"/>
</dbReference>
<reference evidence="15 16" key="1">
    <citation type="submission" date="2019-08" db="EMBL/GenBank/DDBJ databases">
        <title>In-depth cultivation of the pig gut microbiome towards novel bacterial diversity and tailored functional studies.</title>
        <authorList>
            <person name="Wylensek D."/>
            <person name="Hitch T.C.A."/>
            <person name="Clavel T."/>
        </authorList>
    </citation>
    <scope>NUCLEOTIDE SEQUENCE [LARGE SCALE GENOMIC DNA]</scope>
    <source>
        <strain evidence="15 16">LKV-178-WT-2G</strain>
    </source>
</reference>
<evidence type="ECO:0000256" key="7">
    <source>
        <dbReference type="ARBA" id="ARBA00022741"/>
    </source>
</evidence>
<feature type="binding site" evidence="13">
    <location>
        <position position="236"/>
    </location>
    <ligand>
        <name>Zn(2+)</name>
        <dbReference type="ChEBI" id="CHEBI:29105"/>
    </ligand>
</feature>
<dbReference type="InterPro" id="IPR015273">
    <property type="entry name" value="Cys-tRNA-synt_Ia_DALR"/>
</dbReference>
<dbReference type="GO" id="GO:0004817">
    <property type="term" value="F:cysteine-tRNA ligase activity"/>
    <property type="evidence" value="ECO:0007669"/>
    <property type="project" value="UniProtKB-UniRule"/>
</dbReference>
<organism evidence="15 16">
    <name type="scientific">Floccifex porci</name>
    <dbReference type="NCBI Taxonomy" id="2606629"/>
    <lineage>
        <taxon>Bacteria</taxon>
        <taxon>Bacillati</taxon>
        <taxon>Bacillota</taxon>
        <taxon>Erysipelotrichia</taxon>
        <taxon>Erysipelotrichales</taxon>
        <taxon>Erysipelotrichaceae</taxon>
        <taxon>Floccifex</taxon>
    </lineage>
</organism>
<dbReference type="Pfam" id="PF09190">
    <property type="entry name" value="DALR_2"/>
    <property type="match status" value="1"/>
</dbReference>
<dbReference type="SMART" id="SM00840">
    <property type="entry name" value="DALR_2"/>
    <property type="match status" value="1"/>
</dbReference>
<sequence>MKLYNSYSQKIEPLKPIQDNKISMYVCGPTVYNYPHIGNARPIVVFDTLKKALQVQGYNVTFVSNYTDVDDKIINAAIENNVSEKEITDKYIKAYNEVRTGLHADLPDVAPRVTETMDKIISFIEELIQKGAAYQVDGDVYFRIESDPIYGELSHQKMDDLMVGARIDENSKKENPLDFTLWKQTDKGIQWDSPWSKGRPGWHTECVVMIQDVFKTDLIDIHGGGLDLKFPHHENEMAQCQACNHTRLANTWVHNGMINIDGTKMSKSLGNVRWAKDLIAQFGGNVVRWVMISVQYRALMNLTDEVFDVAIKELNKIQNAYKQACLQMELANIQRGNQLDDDLWKSFIDALNDDLNTPNAITTVLDTVKSINQNIRKRPVDFDQISKLVYTLERELYVLGIEFEPLKLTEQDKEMYTAWRKAVKEKDFITADQYRLTLQEKGII</sequence>
<dbReference type="GO" id="GO:0008270">
    <property type="term" value="F:zinc ion binding"/>
    <property type="evidence" value="ECO:0007669"/>
    <property type="project" value="UniProtKB-UniRule"/>
</dbReference>
<keyword evidence="6 13" id="KW-0479">Metal-binding</keyword>
<feature type="domain" description="Cysteinyl-tRNA synthetase class Ia DALR" evidence="14">
    <location>
        <begin position="346"/>
        <end position="409"/>
    </location>
</feature>
<dbReference type="PANTHER" id="PTHR10890:SF3">
    <property type="entry name" value="CYSTEINE--TRNA LIGASE, CYTOPLASMIC"/>
    <property type="match status" value="1"/>
</dbReference>
<evidence type="ECO:0000256" key="1">
    <source>
        <dbReference type="ARBA" id="ARBA00004496"/>
    </source>
</evidence>
<dbReference type="GO" id="GO:0005524">
    <property type="term" value="F:ATP binding"/>
    <property type="evidence" value="ECO:0007669"/>
    <property type="project" value="UniProtKB-UniRule"/>
</dbReference>
<dbReference type="NCBIfam" id="TIGR00435">
    <property type="entry name" value="cysS"/>
    <property type="match status" value="1"/>
</dbReference>
<keyword evidence="11 13" id="KW-0030">Aminoacyl-tRNA synthetase</keyword>
<dbReference type="InterPro" id="IPR009080">
    <property type="entry name" value="tRNAsynth_Ia_anticodon-bd"/>
</dbReference>
<dbReference type="Proteomes" id="UP000470082">
    <property type="component" value="Unassembled WGS sequence"/>
</dbReference>
<evidence type="ECO:0000256" key="6">
    <source>
        <dbReference type="ARBA" id="ARBA00022723"/>
    </source>
</evidence>
<keyword evidence="7 13" id="KW-0547">Nucleotide-binding</keyword>
<comment type="caution">
    <text evidence="15">The sequence shown here is derived from an EMBL/GenBank/DDBJ whole genome shotgun (WGS) entry which is preliminary data.</text>
</comment>
<dbReference type="PRINTS" id="PR00983">
    <property type="entry name" value="TRNASYNTHCYS"/>
</dbReference>
<evidence type="ECO:0000256" key="10">
    <source>
        <dbReference type="ARBA" id="ARBA00022917"/>
    </source>
</evidence>
<dbReference type="AlphaFoldDB" id="A0A7X2N150"/>
<evidence type="ECO:0000256" key="9">
    <source>
        <dbReference type="ARBA" id="ARBA00022840"/>
    </source>
</evidence>
<evidence type="ECO:0000256" key="13">
    <source>
        <dbReference type="HAMAP-Rule" id="MF_00041"/>
    </source>
</evidence>
<dbReference type="PANTHER" id="PTHR10890">
    <property type="entry name" value="CYSTEINYL-TRNA SYNTHETASE"/>
    <property type="match status" value="1"/>
</dbReference>
<evidence type="ECO:0000256" key="12">
    <source>
        <dbReference type="ARBA" id="ARBA00047398"/>
    </source>
</evidence>
<keyword evidence="4 13" id="KW-0963">Cytoplasm</keyword>
<keyword evidence="10 13" id="KW-0648">Protein biosynthesis</keyword>
<keyword evidence="9 13" id="KW-0067">ATP-binding</keyword>
<name>A0A7X2N150_9FIRM</name>
<evidence type="ECO:0000256" key="8">
    <source>
        <dbReference type="ARBA" id="ARBA00022833"/>
    </source>
</evidence>
<evidence type="ECO:0000313" key="15">
    <source>
        <dbReference type="EMBL" id="MSS00565.1"/>
    </source>
</evidence>
<evidence type="ECO:0000256" key="5">
    <source>
        <dbReference type="ARBA" id="ARBA00022598"/>
    </source>
</evidence>
<comment type="cofactor">
    <cofactor evidence="13">
        <name>Zn(2+)</name>
        <dbReference type="ChEBI" id="CHEBI:29105"/>
    </cofactor>
    <text evidence="13">Binds 1 zinc ion per subunit.</text>
</comment>
<evidence type="ECO:0000256" key="11">
    <source>
        <dbReference type="ARBA" id="ARBA00023146"/>
    </source>
</evidence>
<gene>
    <name evidence="13" type="primary">cysS</name>
    <name evidence="15" type="ORF">FYJ50_00285</name>
</gene>
<evidence type="ECO:0000313" key="16">
    <source>
        <dbReference type="Proteomes" id="UP000470082"/>
    </source>
</evidence>
<dbReference type="EC" id="6.1.1.16" evidence="13"/>
<dbReference type="GO" id="GO:0005829">
    <property type="term" value="C:cytosol"/>
    <property type="evidence" value="ECO:0007669"/>
    <property type="project" value="TreeGrafter"/>
</dbReference>
<dbReference type="InterPro" id="IPR032678">
    <property type="entry name" value="tRNA-synt_1_cat_dom"/>
</dbReference>
<dbReference type="Pfam" id="PF01406">
    <property type="entry name" value="tRNA-synt_1e"/>
    <property type="match status" value="1"/>
</dbReference>
<comment type="subunit">
    <text evidence="3 13">Monomer.</text>
</comment>
<dbReference type="InterPro" id="IPR015803">
    <property type="entry name" value="Cys-tRNA-ligase"/>
</dbReference>
<dbReference type="InterPro" id="IPR014729">
    <property type="entry name" value="Rossmann-like_a/b/a_fold"/>
</dbReference>
<dbReference type="SUPFAM" id="SSF47323">
    <property type="entry name" value="Anticodon-binding domain of a subclass of class I aminoacyl-tRNA synthetases"/>
    <property type="match status" value="1"/>
</dbReference>
<comment type="subcellular location">
    <subcellularLocation>
        <location evidence="1 13">Cytoplasm</location>
    </subcellularLocation>
</comment>
<comment type="catalytic activity">
    <reaction evidence="12 13">
        <text>tRNA(Cys) + L-cysteine + ATP = L-cysteinyl-tRNA(Cys) + AMP + diphosphate</text>
        <dbReference type="Rhea" id="RHEA:17773"/>
        <dbReference type="Rhea" id="RHEA-COMP:9661"/>
        <dbReference type="Rhea" id="RHEA-COMP:9679"/>
        <dbReference type="ChEBI" id="CHEBI:30616"/>
        <dbReference type="ChEBI" id="CHEBI:33019"/>
        <dbReference type="ChEBI" id="CHEBI:35235"/>
        <dbReference type="ChEBI" id="CHEBI:78442"/>
        <dbReference type="ChEBI" id="CHEBI:78517"/>
        <dbReference type="ChEBI" id="CHEBI:456215"/>
        <dbReference type="EC" id="6.1.1.16"/>
    </reaction>
</comment>
<feature type="short sequence motif" description="'HIGH' region" evidence="13">
    <location>
        <begin position="29"/>
        <end position="39"/>
    </location>
</feature>
<dbReference type="Gene3D" id="3.40.50.620">
    <property type="entry name" value="HUPs"/>
    <property type="match status" value="1"/>
</dbReference>
<dbReference type="CDD" id="cd00672">
    <property type="entry name" value="CysRS_core"/>
    <property type="match status" value="1"/>
</dbReference>
<dbReference type="SUPFAM" id="SSF52374">
    <property type="entry name" value="Nucleotidylyl transferase"/>
    <property type="match status" value="1"/>
</dbReference>
<evidence type="ECO:0000256" key="3">
    <source>
        <dbReference type="ARBA" id="ARBA00011245"/>
    </source>
</evidence>
<dbReference type="GO" id="GO:0006423">
    <property type="term" value="P:cysteinyl-tRNA aminoacylation"/>
    <property type="evidence" value="ECO:0007669"/>
    <property type="project" value="UniProtKB-UniRule"/>
</dbReference>
<feature type="binding site" evidence="13">
    <location>
        <position position="27"/>
    </location>
    <ligand>
        <name>Zn(2+)</name>
        <dbReference type="ChEBI" id="CHEBI:29105"/>
    </ligand>
</feature>
<feature type="binding site" evidence="13">
    <location>
        <position position="267"/>
    </location>
    <ligand>
        <name>ATP</name>
        <dbReference type="ChEBI" id="CHEBI:30616"/>
    </ligand>
</feature>
<evidence type="ECO:0000259" key="14">
    <source>
        <dbReference type="SMART" id="SM00840"/>
    </source>
</evidence>
<protein>
    <recommendedName>
        <fullName evidence="13">Cysteine--tRNA ligase</fullName>
        <ecNumber evidence="13">6.1.1.16</ecNumber>
    </recommendedName>
    <alternativeName>
        <fullName evidence="13">Cysteinyl-tRNA synthetase</fullName>
        <shortName evidence="13">CysRS</shortName>
    </alternativeName>
</protein>
<keyword evidence="16" id="KW-1185">Reference proteome</keyword>